<dbReference type="InterPro" id="IPR002048">
    <property type="entry name" value="EF_hand_dom"/>
</dbReference>
<dbReference type="EMBL" id="LN483124">
    <property type="protein sequence ID" value="CED82506.1"/>
    <property type="molecule type" value="Genomic_DNA"/>
</dbReference>
<dbReference type="GO" id="GO:0005825">
    <property type="term" value="C:half bridge of spindle pole body"/>
    <property type="evidence" value="ECO:0007669"/>
    <property type="project" value="UniProtKB-ARBA"/>
</dbReference>
<feature type="region of interest" description="Disordered" evidence="4">
    <location>
        <begin position="1"/>
        <end position="55"/>
    </location>
</feature>
<name>A0A0F7SM50_PHARH</name>
<dbReference type="InterPro" id="IPR011992">
    <property type="entry name" value="EF-hand-dom_pair"/>
</dbReference>
<dbReference type="GO" id="GO:0030474">
    <property type="term" value="P:spindle pole body duplication"/>
    <property type="evidence" value="ECO:0007669"/>
    <property type="project" value="UniProtKB-ARBA"/>
</dbReference>
<feature type="compositionally biased region" description="Low complexity" evidence="4">
    <location>
        <begin position="21"/>
        <end position="43"/>
    </location>
</feature>
<keyword evidence="1" id="KW-0479">Metal-binding</keyword>
<evidence type="ECO:0000259" key="5">
    <source>
        <dbReference type="PROSITE" id="PS50222"/>
    </source>
</evidence>
<dbReference type="InterPro" id="IPR018247">
    <property type="entry name" value="EF_Hand_1_Ca_BS"/>
</dbReference>
<keyword evidence="3" id="KW-0106">Calcium</keyword>
<evidence type="ECO:0000256" key="1">
    <source>
        <dbReference type="ARBA" id="ARBA00022723"/>
    </source>
</evidence>
<feature type="domain" description="EF-hand" evidence="5">
    <location>
        <begin position="130"/>
        <end position="165"/>
    </location>
</feature>
<evidence type="ECO:0000256" key="2">
    <source>
        <dbReference type="ARBA" id="ARBA00022737"/>
    </source>
</evidence>
<dbReference type="CDD" id="cd00051">
    <property type="entry name" value="EFh"/>
    <property type="match status" value="1"/>
</dbReference>
<dbReference type="GO" id="GO:0016460">
    <property type="term" value="C:myosin II complex"/>
    <property type="evidence" value="ECO:0007669"/>
    <property type="project" value="TreeGrafter"/>
</dbReference>
<feature type="domain" description="EF-hand" evidence="5">
    <location>
        <begin position="166"/>
        <end position="199"/>
    </location>
</feature>
<dbReference type="PROSITE" id="PS00018">
    <property type="entry name" value="EF_HAND_1"/>
    <property type="match status" value="2"/>
</dbReference>
<organism evidence="6">
    <name type="scientific">Phaffia rhodozyma</name>
    <name type="common">Yeast</name>
    <name type="synonym">Xanthophyllomyces dendrorhous</name>
    <dbReference type="NCBI Taxonomy" id="264483"/>
    <lineage>
        <taxon>Eukaryota</taxon>
        <taxon>Fungi</taxon>
        <taxon>Dikarya</taxon>
        <taxon>Basidiomycota</taxon>
        <taxon>Agaricomycotina</taxon>
        <taxon>Tremellomycetes</taxon>
        <taxon>Cystofilobasidiales</taxon>
        <taxon>Mrakiaceae</taxon>
        <taxon>Phaffia</taxon>
    </lineage>
</organism>
<proteinExistence type="predicted"/>
<protein>
    <submittedName>
        <fullName evidence="6">Ca2-binding ef-hand superfamily protein</fullName>
    </submittedName>
</protein>
<accession>A0A0F7SM50</accession>
<dbReference type="SMART" id="SM00054">
    <property type="entry name" value="EFh"/>
    <property type="match status" value="4"/>
</dbReference>
<evidence type="ECO:0000256" key="3">
    <source>
        <dbReference type="ARBA" id="ARBA00022837"/>
    </source>
</evidence>
<dbReference type="Gene3D" id="1.10.238.10">
    <property type="entry name" value="EF-hand"/>
    <property type="match status" value="2"/>
</dbReference>
<dbReference type="PANTHER" id="PTHR23048">
    <property type="entry name" value="MYOSIN LIGHT CHAIN 1, 3"/>
    <property type="match status" value="1"/>
</dbReference>
<evidence type="ECO:0000313" key="6">
    <source>
        <dbReference type="EMBL" id="CED82506.1"/>
    </source>
</evidence>
<evidence type="ECO:0000256" key="4">
    <source>
        <dbReference type="SAM" id="MobiDB-lite"/>
    </source>
</evidence>
<dbReference type="GO" id="GO:0005509">
    <property type="term" value="F:calcium ion binding"/>
    <property type="evidence" value="ECO:0007669"/>
    <property type="project" value="InterPro"/>
</dbReference>
<dbReference type="InterPro" id="IPR050230">
    <property type="entry name" value="CALM/Myosin/TropC-like"/>
</dbReference>
<keyword evidence="2" id="KW-0677">Repeat</keyword>
<reference evidence="6" key="1">
    <citation type="submission" date="2014-08" db="EMBL/GenBank/DDBJ databases">
        <authorList>
            <person name="Sharma Rahul"/>
            <person name="Thines Marco"/>
        </authorList>
    </citation>
    <scope>NUCLEOTIDE SEQUENCE</scope>
</reference>
<dbReference type="FunFam" id="1.10.238.10:FF:000077">
    <property type="entry name" value="Centrin 1"/>
    <property type="match status" value="1"/>
</dbReference>
<dbReference type="AlphaFoldDB" id="A0A0F7SM50"/>
<dbReference type="Pfam" id="PF13499">
    <property type="entry name" value="EF-hand_7"/>
    <property type="match status" value="2"/>
</dbReference>
<dbReference type="SUPFAM" id="SSF47473">
    <property type="entry name" value="EF-hand"/>
    <property type="match status" value="1"/>
</dbReference>
<sequence>MSSSIYASAPLKASKRNRVLNPAANGPSGSSPHSGGPAGQSSSPHHHHQGRADLTEDQRQEIKEAFDLFDTDKDGAVDYHELKVAMRALGFDFKKAEVLRILQEADRAGEGIMRFDAFEKTMTALLLARDPKEEIHRAFKLFDDDNTGKISIRNLRRVAKELGEGLDEDELQAMIEEFDLDQDGEISLQEFMAIMMDED</sequence>
<dbReference type="PANTHER" id="PTHR23048:SF48">
    <property type="entry name" value="CENTRIN 3"/>
    <property type="match status" value="1"/>
</dbReference>
<feature type="domain" description="EF-hand" evidence="5">
    <location>
        <begin position="57"/>
        <end position="92"/>
    </location>
</feature>
<dbReference type="PROSITE" id="PS50222">
    <property type="entry name" value="EF_HAND_2"/>
    <property type="match status" value="3"/>
</dbReference>